<dbReference type="GeneID" id="30991140"/>
<dbReference type="EMBL" id="CDQK01000007">
    <property type="protein sequence ID" value="CEP24791.1"/>
    <property type="molecule type" value="Genomic_DNA"/>
</dbReference>
<evidence type="ECO:0000313" key="3">
    <source>
        <dbReference type="Proteomes" id="UP000038830"/>
    </source>
</evidence>
<dbReference type="RefSeq" id="XP_020067759.1">
    <property type="nucleotide sequence ID" value="XM_020216744.1"/>
</dbReference>
<dbReference type="SUPFAM" id="SSF51905">
    <property type="entry name" value="FAD/NAD(P)-binding domain"/>
    <property type="match status" value="1"/>
</dbReference>
<evidence type="ECO:0000313" key="2">
    <source>
        <dbReference type="EMBL" id="ODV70720.1"/>
    </source>
</evidence>
<dbReference type="PANTHER" id="PTHR38663:SF1">
    <property type="entry name" value="L-ORNITHINE N(5)-MONOOXYGENASE"/>
    <property type="match status" value="1"/>
</dbReference>
<dbReference type="EMBL" id="KV453952">
    <property type="protein sequence ID" value="ODV70720.1"/>
    <property type="molecule type" value="Genomic_DNA"/>
</dbReference>
<keyword evidence="4" id="KW-1185">Reference proteome</keyword>
<evidence type="ECO:0000313" key="1">
    <source>
        <dbReference type="EMBL" id="CEP24791.1"/>
    </source>
</evidence>
<sequence>MSIDIPECNYKPVIIIGGGPCGLAIASRLCEATPGAIFSNGEHSRFHWLKQRGGGSNVTKSKPRAIGFEGKFDPDDILVLDKTGDSFMCQWHNQFDAVKIPHLRSPMFFHPDPLDIDSLVAFAHSQGREKELMEIHGVVGKEISKHHQKKTRMKRKLSNSFAGSGLVEVDRRDRTDYYRPGSKLFEDFCSTLVTRYGLENVVQKATIMNIRYTLINKIGADKVESKMGFAVETSEGETFGCEYCIGAIGLSGKINYPINGLGDHFPYGSCHTTHLFQNQIQLPPEKTMERIQEGKHTEMAIVGGGLTSAQLTELVLSKGVDKVHLIIRGEIKIKHFDFHLEWVSKYQNYMKSSFWMKDSDLERFQMIESAREGGSMNPQYHKIVMNLVKSGRVVLHKFTEMVSNDWDQGMQKWKSIVLKSKITGELNELCDVDYICFATGTSPDITNQPMMKTLLDEYPIETINGVPCLTDDLQWNSEVPFFMLGRYAMLRTGPSSANLDGGRLGAERIGWKVQDMARKSQLKEKHSNPETLLRCTGGRCNWYSVLGETNEFDGQQKIPAN</sequence>
<organism evidence="1 3">
    <name type="scientific">Cyberlindnera jadinii (strain ATCC 18201 / CBS 1600 / BCRC 20928 / JCM 3617 / NBRC 0987 / NRRL Y-1542)</name>
    <name type="common">Torula yeast</name>
    <name type="synonym">Candida utilis</name>
    <dbReference type="NCBI Taxonomy" id="983966"/>
    <lineage>
        <taxon>Eukaryota</taxon>
        <taxon>Fungi</taxon>
        <taxon>Dikarya</taxon>
        <taxon>Ascomycota</taxon>
        <taxon>Saccharomycotina</taxon>
        <taxon>Saccharomycetes</taxon>
        <taxon>Phaffomycetales</taxon>
        <taxon>Phaffomycetaceae</taxon>
        <taxon>Cyberlindnera</taxon>
    </lineage>
</organism>
<proteinExistence type="predicted"/>
<gene>
    <name evidence="1" type="ORF">BN1211_5708</name>
    <name evidence="2" type="ORF">CYBJADRAFT_175835</name>
</gene>
<dbReference type="PANTHER" id="PTHR38663">
    <property type="match status" value="1"/>
</dbReference>
<name>A0A0H5C8Y1_CYBJN</name>
<dbReference type="STRING" id="983966.A0A0H5C8Y1"/>
<dbReference type="OrthoDB" id="76038at2759"/>
<dbReference type="Proteomes" id="UP000038830">
    <property type="component" value="Unassembled WGS sequence"/>
</dbReference>
<dbReference type="Proteomes" id="UP000094389">
    <property type="component" value="Unassembled WGS sequence"/>
</dbReference>
<dbReference type="AlphaFoldDB" id="A0A0H5C8Y1"/>
<dbReference type="OMA" id="KHGRKMN"/>
<reference evidence="1" key="1">
    <citation type="submission" date="2014-12" db="EMBL/GenBank/DDBJ databases">
        <authorList>
            <person name="Jaenicke S."/>
        </authorList>
    </citation>
    <scope>NUCLEOTIDE SEQUENCE [LARGE SCALE GENOMIC DNA]</scope>
    <source>
        <strain evidence="1">CBS1600</strain>
    </source>
</reference>
<accession>A0A1E4RTY2</accession>
<dbReference type="InterPro" id="IPR036188">
    <property type="entry name" value="FAD/NAD-bd_sf"/>
</dbReference>
<evidence type="ECO:0000313" key="4">
    <source>
        <dbReference type="Proteomes" id="UP000094389"/>
    </source>
</evidence>
<reference evidence="2 4" key="3">
    <citation type="journal article" date="2016" name="Proc. Natl. Acad. Sci. U.S.A.">
        <title>Comparative genomics of biotechnologically important yeasts.</title>
        <authorList>
            <person name="Riley R."/>
            <person name="Haridas S."/>
            <person name="Wolfe K.H."/>
            <person name="Lopes M.R."/>
            <person name="Hittinger C.T."/>
            <person name="Goeker M."/>
            <person name="Salamov A.A."/>
            <person name="Wisecaver J.H."/>
            <person name="Long T.M."/>
            <person name="Calvey C.H."/>
            <person name="Aerts A.L."/>
            <person name="Barry K.W."/>
            <person name="Choi C."/>
            <person name="Clum A."/>
            <person name="Coughlan A.Y."/>
            <person name="Deshpande S."/>
            <person name="Douglass A.P."/>
            <person name="Hanson S.J."/>
            <person name="Klenk H.-P."/>
            <person name="LaButti K.M."/>
            <person name="Lapidus A."/>
            <person name="Lindquist E.A."/>
            <person name="Lipzen A.M."/>
            <person name="Meier-Kolthoff J.P."/>
            <person name="Ohm R.A."/>
            <person name="Otillar R.P."/>
            <person name="Pangilinan J.L."/>
            <person name="Peng Y."/>
            <person name="Rokas A."/>
            <person name="Rosa C.A."/>
            <person name="Scheuner C."/>
            <person name="Sibirny A.A."/>
            <person name="Slot J.C."/>
            <person name="Stielow J.B."/>
            <person name="Sun H."/>
            <person name="Kurtzman C.P."/>
            <person name="Blackwell M."/>
            <person name="Grigoriev I.V."/>
            <person name="Jeffries T.W."/>
        </authorList>
    </citation>
    <scope>NUCLEOTIDE SEQUENCE [LARGE SCALE GENOMIC DNA]</scope>
    <source>
        <strain evidence="4">ATCC 18201 / CBS 1600 / BCRC 20928 / JCM 3617 / NBRC 0987 / NRRL Y-1542</strain>
        <strain evidence="2">NRRL Y-1542</strain>
    </source>
</reference>
<accession>A0A0H5C8Y1</accession>
<reference evidence="3" key="2">
    <citation type="journal article" date="2015" name="J. Biotechnol.">
        <title>The structure of the Cyberlindnera jadinii genome and its relation to Candida utilis analyzed by the occurrence of single nucleotide polymorphisms.</title>
        <authorList>
            <person name="Rupp O."/>
            <person name="Brinkrolf K."/>
            <person name="Buerth C."/>
            <person name="Kunigo M."/>
            <person name="Schneider J."/>
            <person name="Jaenicke S."/>
            <person name="Goesmann A."/>
            <person name="Puehler A."/>
            <person name="Jaeger K.-E."/>
            <person name="Ernst J.F."/>
        </authorList>
    </citation>
    <scope>NUCLEOTIDE SEQUENCE [LARGE SCALE GENOMIC DNA]</scope>
    <source>
        <strain evidence="3">ATCC 18201 / CBS 1600 / BCRC 20928 / JCM 3617 / NBRC 0987 / NRRL Y-1542</strain>
    </source>
</reference>
<evidence type="ECO:0008006" key="5">
    <source>
        <dbReference type="Google" id="ProtNLM"/>
    </source>
</evidence>
<dbReference type="Gene3D" id="3.50.50.60">
    <property type="entry name" value="FAD/NAD(P)-binding domain"/>
    <property type="match status" value="1"/>
</dbReference>
<protein>
    <recommendedName>
        <fullName evidence="5">L-ornithine N(5)-monooxygenase</fullName>
    </recommendedName>
</protein>